<dbReference type="GO" id="GO:0005634">
    <property type="term" value="C:nucleus"/>
    <property type="evidence" value="ECO:0007669"/>
    <property type="project" value="TreeGrafter"/>
</dbReference>
<dbReference type="GO" id="GO:0006303">
    <property type="term" value="P:double-strand break repair via nonhomologous end joining"/>
    <property type="evidence" value="ECO:0007669"/>
    <property type="project" value="TreeGrafter"/>
</dbReference>
<dbReference type="PANTHER" id="PTHR46060">
    <property type="entry name" value="MARINER MOS1 TRANSPOSASE-LIKE PROTEIN"/>
    <property type="match status" value="1"/>
</dbReference>
<dbReference type="InterPro" id="IPR036397">
    <property type="entry name" value="RNaseH_sf"/>
</dbReference>
<proteinExistence type="predicted"/>
<dbReference type="GO" id="GO:0015074">
    <property type="term" value="P:DNA integration"/>
    <property type="evidence" value="ECO:0007669"/>
    <property type="project" value="TreeGrafter"/>
</dbReference>
<reference evidence="1" key="1">
    <citation type="submission" date="2020-08" db="EMBL/GenBank/DDBJ databases">
        <title>Multicomponent nature underlies the extraordinary mechanical properties of spider dragline silk.</title>
        <authorList>
            <person name="Kono N."/>
            <person name="Nakamura H."/>
            <person name="Mori M."/>
            <person name="Yoshida Y."/>
            <person name="Ohtoshi R."/>
            <person name="Malay A.D."/>
            <person name="Moran D.A.P."/>
            <person name="Tomita M."/>
            <person name="Numata K."/>
            <person name="Arakawa K."/>
        </authorList>
    </citation>
    <scope>NUCLEOTIDE SEQUENCE</scope>
</reference>
<dbReference type="Proteomes" id="UP000887159">
    <property type="component" value="Unassembled WGS sequence"/>
</dbReference>
<dbReference type="GO" id="GO:0000793">
    <property type="term" value="C:condensed chromosome"/>
    <property type="evidence" value="ECO:0007669"/>
    <property type="project" value="TreeGrafter"/>
</dbReference>
<evidence type="ECO:0000313" key="1">
    <source>
        <dbReference type="EMBL" id="GFY15344.1"/>
    </source>
</evidence>
<dbReference type="GO" id="GO:0031297">
    <property type="term" value="P:replication fork processing"/>
    <property type="evidence" value="ECO:0007669"/>
    <property type="project" value="TreeGrafter"/>
</dbReference>
<dbReference type="GO" id="GO:0000014">
    <property type="term" value="F:single-stranded DNA endodeoxyribonuclease activity"/>
    <property type="evidence" value="ECO:0007669"/>
    <property type="project" value="TreeGrafter"/>
</dbReference>
<comment type="caution">
    <text evidence="1">The sequence shown here is derived from an EMBL/GenBank/DDBJ whole genome shotgun (WGS) entry which is preliminary data.</text>
</comment>
<sequence>MMNRILICEALAKRNEIDPFLKRMVTGDEKWITYNNIVRKRSCSKSGEAAQTVAKPELTARKVLLCIWWDWKGIIY</sequence>
<dbReference type="GO" id="GO:0035861">
    <property type="term" value="C:site of double-strand break"/>
    <property type="evidence" value="ECO:0007669"/>
    <property type="project" value="TreeGrafter"/>
</dbReference>
<protein>
    <submittedName>
        <fullName evidence="1">Mariner transposase</fullName>
    </submittedName>
</protein>
<dbReference type="InterPro" id="IPR001888">
    <property type="entry name" value="Transposase_1"/>
</dbReference>
<accession>A0A8X6SKC6</accession>
<dbReference type="GO" id="GO:0000729">
    <property type="term" value="P:DNA double-strand break processing"/>
    <property type="evidence" value="ECO:0007669"/>
    <property type="project" value="TreeGrafter"/>
</dbReference>
<dbReference type="GO" id="GO:0003697">
    <property type="term" value="F:single-stranded DNA binding"/>
    <property type="evidence" value="ECO:0007669"/>
    <property type="project" value="TreeGrafter"/>
</dbReference>
<dbReference type="Pfam" id="PF01359">
    <property type="entry name" value="Transposase_1"/>
    <property type="match status" value="1"/>
</dbReference>
<keyword evidence="2" id="KW-1185">Reference proteome</keyword>
<organism evidence="1 2">
    <name type="scientific">Trichonephila clavipes</name>
    <name type="common">Golden silk orbweaver</name>
    <name type="synonym">Nephila clavipes</name>
    <dbReference type="NCBI Taxonomy" id="2585209"/>
    <lineage>
        <taxon>Eukaryota</taxon>
        <taxon>Metazoa</taxon>
        <taxon>Ecdysozoa</taxon>
        <taxon>Arthropoda</taxon>
        <taxon>Chelicerata</taxon>
        <taxon>Arachnida</taxon>
        <taxon>Araneae</taxon>
        <taxon>Araneomorphae</taxon>
        <taxon>Entelegynae</taxon>
        <taxon>Araneoidea</taxon>
        <taxon>Nephilidae</taxon>
        <taxon>Trichonephila</taxon>
    </lineage>
</organism>
<name>A0A8X6SKC6_TRICX</name>
<dbReference type="GO" id="GO:0046975">
    <property type="term" value="F:histone H3K36 methyltransferase activity"/>
    <property type="evidence" value="ECO:0007669"/>
    <property type="project" value="TreeGrafter"/>
</dbReference>
<dbReference type="GO" id="GO:0042800">
    <property type="term" value="F:histone H3K4 methyltransferase activity"/>
    <property type="evidence" value="ECO:0007669"/>
    <property type="project" value="TreeGrafter"/>
</dbReference>
<dbReference type="AlphaFoldDB" id="A0A8X6SKC6"/>
<evidence type="ECO:0000313" key="2">
    <source>
        <dbReference type="Proteomes" id="UP000887159"/>
    </source>
</evidence>
<dbReference type="EMBL" id="BMAU01021334">
    <property type="protein sequence ID" value="GFY15344.1"/>
    <property type="molecule type" value="Genomic_DNA"/>
</dbReference>
<gene>
    <name evidence="1" type="ORF">TNCV_1571551</name>
</gene>
<dbReference type="GO" id="GO:0044547">
    <property type="term" value="F:DNA topoisomerase binding"/>
    <property type="evidence" value="ECO:0007669"/>
    <property type="project" value="TreeGrafter"/>
</dbReference>
<dbReference type="GO" id="GO:0044774">
    <property type="term" value="P:mitotic DNA integrity checkpoint signaling"/>
    <property type="evidence" value="ECO:0007669"/>
    <property type="project" value="TreeGrafter"/>
</dbReference>
<dbReference type="InterPro" id="IPR052709">
    <property type="entry name" value="Transposase-MT_Hybrid"/>
</dbReference>
<dbReference type="GO" id="GO:0003690">
    <property type="term" value="F:double-stranded DNA binding"/>
    <property type="evidence" value="ECO:0007669"/>
    <property type="project" value="TreeGrafter"/>
</dbReference>
<dbReference type="Gene3D" id="3.30.420.10">
    <property type="entry name" value="Ribonuclease H-like superfamily/Ribonuclease H"/>
    <property type="match status" value="1"/>
</dbReference>
<dbReference type="PANTHER" id="PTHR46060:SF2">
    <property type="entry name" value="HISTONE-LYSINE N-METHYLTRANSFERASE SETMAR"/>
    <property type="match status" value="1"/>
</dbReference>